<dbReference type="Proteomes" id="UP000053958">
    <property type="component" value="Unassembled WGS sequence"/>
</dbReference>
<evidence type="ECO:0000256" key="6">
    <source>
        <dbReference type="ARBA" id="ARBA00023136"/>
    </source>
</evidence>
<dbReference type="GO" id="GO:1990573">
    <property type="term" value="P:potassium ion import across plasma membrane"/>
    <property type="evidence" value="ECO:0007669"/>
    <property type="project" value="TreeGrafter"/>
</dbReference>
<comment type="subcellular location">
    <subcellularLocation>
        <location evidence="1">Membrane</location>
        <topology evidence="1">Multi-pass membrane protein</topology>
    </subcellularLocation>
</comment>
<name>A0A0F4YZK0_RASE3</name>
<dbReference type="OrthoDB" id="9999863at2759"/>
<evidence type="ECO:0000256" key="1">
    <source>
        <dbReference type="ARBA" id="ARBA00004141"/>
    </source>
</evidence>
<keyword evidence="5" id="KW-0406">Ion transport</keyword>
<feature type="non-terminal residue" evidence="9">
    <location>
        <position position="683"/>
    </location>
</feature>
<evidence type="ECO:0000256" key="4">
    <source>
        <dbReference type="ARBA" id="ARBA00022989"/>
    </source>
</evidence>
<feature type="transmembrane region" description="Helical" evidence="8">
    <location>
        <begin position="52"/>
        <end position="73"/>
    </location>
</feature>
<dbReference type="GO" id="GO:0030007">
    <property type="term" value="P:intracellular potassium ion homeostasis"/>
    <property type="evidence" value="ECO:0007669"/>
    <property type="project" value="InterPro"/>
</dbReference>
<sequence>MMSLVWSVVFWGAAEPFRSVSYTDSLFLCMSAMTGAGLNTINLSTLTSFQQAMLFALILLGSPILISSTVLFVRKRAFESKFKGIVEEHVARNSSTHGHQHSLNLPLTRLRRKSHSVTTKRDVEDAPGGAVASGSQSAPFEIQRSTRDGAENTQSSPTSLPHDVDQIRSLDDDQLTLSVSFRERARHHRVFPMAGVGAHPDLHHPKDAVPNLMVDNRRPSLIKSAIKGTQKYFSSKGFISRNSQFVGLTPAEREKLGGVEYKAISFLSVIVPLYFILFNILGIIGCGSWLAVNRPSVARVNGLAPFWTGAFFAVSAFGNNGMSLLDQNMTVLQTSSYMLITMGMLILAGNTLYPCFLRFIIWTMRCLLPKGQSWQEWKTVLDFILDHPRRVYTHLFPAHHTWYLLGTIIILNGIDWLGFEILSIGNKSLESLGSYRVLDGLFQALAVRSGGFYVVTIADLKQGLLVLYVLMMDDQYVSAYPVLVTIRNTNVYEERSLGIYANDNLADDQRRHASLGSIFDHIKVLLFHSSKTPADNGGPVLGFDENNPSRSYFVRQQLRSQLSHDIWWICLAILVITIAESSNYERDPVAFSTFNIIFEVVSAYGCVGISVGLPDQNYSFSGGWHTISKLVLVAVMLRGRHRGLPVAIDKAVMLPDEALAWAEEEDAALRLERSMTRAAAVRS</sequence>
<keyword evidence="2" id="KW-0813">Transport</keyword>
<dbReference type="InterPro" id="IPR015958">
    <property type="entry name" value="Trk1_fungi"/>
</dbReference>
<dbReference type="PIRSF" id="PIRSF002450">
    <property type="entry name" value="K+_transpter_TRK"/>
    <property type="match status" value="1"/>
</dbReference>
<feature type="region of interest" description="Disordered" evidence="7">
    <location>
        <begin position="110"/>
        <end position="165"/>
    </location>
</feature>
<evidence type="ECO:0000256" key="7">
    <source>
        <dbReference type="SAM" id="MobiDB-lite"/>
    </source>
</evidence>
<keyword evidence="6 8" id="KW-0472">Membrane</keyword>
<evidence type="ECO:0000256" key="5">
    <source>
        <dbReference type="ARBA" id="ARBA00023065"/>
    </source>
</evidence>
<evidence type="ECO:0000313" key="9">
    <source>
        <dbReference type="EMBL" id="KKA23256.1"/>
    </source>
</evidence>
<feature type="transmembrane region" description="Helical" evidence="8">
    <location>
        <begin position="304"/>
        <end position="325"/>
    </location>
</feature>
<accession>A0A0F4YZK0</accession>
<keyword evidence="10" id="KW-1185">Reference proteome</keyword>
<keyword evidence="3 8" id="KW-0812">Transmembrane</keyword>
<evidence type="ECO:0000313" key="10">
    <source>
        <dbReference type="Proteomes" id="UP000053958"/>
    </source>
</evidence>
<dbReference type="InterPro" id="IPR003445">
    <property type="entry name" value="Cat_transpt"/>
</dbReference>
<dbReference type="AlphaFoldDB" id="A0A0F4YZK0"/>
<evidence type="ECO:0000256" key="2">
    <source>
        <dbReference type="ARBA" id="ARBA00022448"/>
    </source>
</evidence>
<evidence type="ECO:0000256" key="8">
    <source>
        <dbReference type="SAM" id="Phobius"/>
    </source>
</evidence>
<dbReference type="Pfam" id="PF02386">
    <property type="entry name" value="TrkH"/>
    <property type="match status" value="1"/>
</dbReference>
<dbReference type="PANTHER" id="PTHR31064:SF37">
    <property type="entry name" value="TRANSPORTER, PUTATIVE (EUROFUNG)-RELATED"/>
    <property type="match status" value="1"/>
</dbReference>
<dbReference type="InterPro" id="IPR051143">
    <property type="entry name" value="TrkH_K-transport"/>
</dbReference>
<dbReference type="STRING" id="1408163.A0A0F4YZK0"/>
<comment type="caution">
    <text evidence="9">The sequence shown here is derived from an EMBL/GenBank/DDBJ whole genome shotgun (WGS) entry which is preliminary data.</text>
</comment>
<evidence type="ECO:0000256" key="3">
    <source>
        <dbReference type="ARBA" id="ARBA00022692"/>
    </source>
</evidence>
<dbReference type="GeneID" id="25315100"/>
<dbReference type="EMBL" id="LASV01000107">
    <property type="protein sequence ID" value="KKA23256.1"/>
    <property type="molecule type" value="Genomic_DNA"/>
</dbReference>
<proteinExistence type="predicted"/>
<dbReference type="PANTHER" id="PTHR31064">
    <property type="entry name" value="POTASSIUM TRANSPORT PROTEIN DDB_G0292412-RELATED"/>
    <property type="match status" value="1"/>
</dbReference>
<feature type="transmembrane region" description="Helical" evidence="8">
    <location>
        <begin position="337"/>
        <end position="361"/>
    </location>
</feature>
<feature type="transmembrane region" description="Helical" evidence="8">
    <location>
        <begin position="263"/>
        <end position="292"/>
    </location>
</feature>
<dbReference type="RefSeq" id="XP_013329868.1">
    <property type="nucleotide sequence ID" value="XM_013474414.1"/>
</dbReference>
<organism evidence="9 10">
    <name type="scientific">Rasamsonia emersonii (strain ATCC 16479 / CBS 393.64 / IMI 116815)</name>
    <dbReference type="NCBI Taxonomy" id="1408163"/>
    <lineage>
        <taxon>Eukaryota</taxon>
        <taxon>Fungi</taxon>
        <taxon>Dikarya</taxon>
        <taxon>Ascomycota</taxon>
        <taxon>Pezizomycotina</taxon>
        <taxon>Eurotiomycetes</taxon>
        <taxon>Eurotiomycetidae</taxon>
        <taxon>Eurotiales</taxon>
        <taxon>Trichocomaceae</taxon>
        <taxon>Rasamsonia</taxon>
    </lineage>
</organism>
<reference evidence="9 10" key="1">
    <citation type="submission" date="2015-04" db="EMBL/GenBank/DDBJ databases">
        <authorList>
            <person name="Heijne W.H."/>
            <person name="Fedorova N.D."/>
            <person name="Nierman W.C."/>
            <person name="Vollebregt A.W."/>
            <person name="Zhao Z."/>
            <person name="Wu L."/>
            <person name="Kumar M."/>
            <person name="Stam H."/>
            <person name="van den Berg M.A."/>
            <person name="Pel H.J."/>
        </authorList>
    </citation>
    <scope>NUCLEOTIDE SEQUENCE [LARGE SCALE GENOMIC DNA]</scope>
    <source>
        <strain evidence="9 10">CBS 393.64</strain>
    </source>
</reference>
<keyword evidence="4 8" id="KW-1133">Transmembrane helix</keyword>
<protein>
    <submittedName>
        <fullName evidence="9">Potassium transporter</fullName>
    </submittedName>
</protein>
<feature type="transmembrane region" description="Helical" evidence="8">
    <location>
        <begin position="402"/>
        <end position="422"/>
    </location>
</feature>
<gene>
    <name evidence="9" type="ORF">T310_2749</name>
</gene>
<dbReference type="GO" id="GO:0140107">
    <property type="term" value="F:high-affinity potassium ion transmembrane transporter activity"/>
    <property type="evidence" value="ECO:0007669"/>
    <property type="project" value="TreeGrafter"/>
</dbReference>
<dbReference type="GO" id="GO:0005886">
    <property type="term" value="C:plasma membrane"/>
    <property type="evidence" value="ECO:0007669"/>
    <property type="project" value="InterPro"/>
</dbReference>